<evidence type="ECO:0000313" key="1">
    <source>
        <dbReference type="EMBL" id="SEL05199.1"/>
    </source>
</evidence>
<dbReference type="Proteomes" id="UP000182719">
    <property type="component" value="Unassembled WGS sequence"/>
</dbReference>
<dbReference type="AlphaFoldDB" id="A0A1H7M275"/>
<accession>A0A1H7M275</accession>
<dbReference type="RefSeq" id="WP_075005984.1">
    <property type="nucleotide sequence ID" value="NZ_FOAP01000003.1"/>
</dbReference>
<organism evidence="1 2">
    <name type="scientific">Stigmatella aurantiaca</name>
    <dbReference type="NCBI Taxonomy" id="41"/>
    <lineage>
        <taxon>Bacteria</taxon>
        <taxon>Pseudomonadati</taxon>
        <taxon>Myxococcota</taxon>
        <taxon>Myxococcia</taxon>
        <taxon>Myxococcales</taxon>
        <taxon>Cystobacterineae</taxon>
        <taxon>Archangiaceae</taxon>
        <taxon>Stigmatella</taxon>
    </lineage>
</organism>
<protein>
    <submittedName>
        <fullName evidence="1">Uncharacterized protein</fullName>
    </submittedName>
</protein>
<evidence type="ECO:0000313" key="2">
    <source>
        <dbReference type="Proteomes" id="UP000182719"/>
    </source>
</evidence>
<dbReference type="OrthoDB" id="5503868at2"/>
<keyword evidence="2" id="KW-1185">Reference proteome</keyword>
<reference evidence="2" key="1">
    <citation type="submission" date="2016-10" db="EMBL/GenBank/DDBJ databases">
        <authorList>
            <person name="Varghese N."/>
            <person name="Submissions S."/>
        </authorList>
    </citation>
    <scope>NUCLEOTIDE SEQUENCE [LARGE SCALE GENOMIC DNA]</scope>
    <source>
        <strain evidence="2">DSM 17044</strain>
    </source>
</reference>
<dbReference type="EMBL" id="FOAP01000003">
    <property type="protein sequence ID" value="SEL05199.1"/>
    <property type="molecule type" value="Genomic_DNA"/>
</dbReference>
<proteinExistence type="predicted"/>
<name>A0A1H7M275_STIAU</name>
<gene>
    <name evidence="1" type="ORF">SAMN05444354_103405</name>
</gene>
<sequence length="327" mass="35422">MSREKTAPSAEVERLHEVLTRAFKQGDEAGARAVVFQLGKTERQRRTELEALLGSPLALARQAAVFGLETLGGAASARLLEQQLEAEEAREDLDGASVVEDIVRALGRIEAAGARASLVKRLERLVQREPELSDVNALARMLWRKRHPELIPAVQRSLARLSLPAPHGLHGLLVLLEKSPEALRGWGLDPAVPAADKSRVLALLEEELPEDWEAVLPAFLSAAQAWAEPVAPQGGEPAYFCERLLSLVLTHQERLFASAPEGFRSALRALARSLVQGPSMGCALRAAAVLKFAGAPEDAALLDAHCPADATFAQVFRNAARVLREKH</sequence>